<gene>
    <name evidence="2" type="ORF">EJC50_26805</name>
</gene>
<dbReference type="KEGG" id="palb:EJC50_26805"/>
<sequence>MKDDIISWIIGIGMLLAGHIIIRWYWQDIAAHTRQYKKEKQGGQLRWWWLDAGLILWDVFLGGFRPSLVIALILLLCGIGIVVVQVRKTVEMLMGYF</sequence>
<feature type="transmembrane region" description="Helical" evidence="1">
    <location>
        <begin position="70"/>
        <end position="86"/>
    </location>
</feature>
<feature type="transmembrane region" description="Helical" evidence="1">
    <location>
        <begin position="6"/>
        <end position="26"/>
    </location>
</feature>
<proteinExistence type="predicted"/>
<dbReference type="AlphaFoldDB" id="A0A3S9AB30"/>
<name>A0A3S9AB30_9BACL</name>
<dbReference type="OrthoDB" id="9910137at2"/>
<keyword evidence="1" id="KW-1133">Transmembrane helix</keyword>
<dbReference type="EMBL" id="CP034437">
    <property type="protein sequence ID" value="AZN42901.1"/>
    <property type="molecule type" value="Genomic_DNA"/>
</dbReference>
<dbReference type="RefSeq" id="WP_126018994.1">
    <property type="nucleotide sequence ID" value="NZ_CP034437.1"/>
</dbReference>
<accession>A0A3S9AB30</accession>
<keyword evidence="1" id="KW-0472">Membrane</keyword>
<organism evidence="2 3">
    <name type="scientific">Paenibacillus albus</name>
    <dbReference type="NCBI Taxonomy" id="2495582"/>
    <lineage>
        <taxon>Bacteria</taxon>
        <taxon>Bacillati</taxon>
        <taxon>Bacillota</taxon>
        <taxon>Bacilli</taxon>
        <taxon>Bacillales</taxon>
        <taxon>Paenibacillaceae</taxon>
        <taxon>Paenibacillus</taxon>
    </lineage>
</organism>
<evidence type="ECO:0000313" key="3">
    <source>
        <dbReference type="Proteomes" id="UP000272528"/>
    </source>
</evidence>
<evidence type="ECO:0000313" key="2">
    <source>
        <dbReference type="EMBL" id="AZN42901.1"/>
    </source>
</evidence>
<keyword evidence="3" id="KW-1185">Reference proteome</keyword>
<keyword evidence="1" id="KW-0812">Transmembrane</keyword>
<reference evidence="3" key="1">
    <citation type="submission" date="2018-12" db="EMBL/GenBank/DDBJ databases">
        <title>Genome sequence of Peanibacillus sp.</title>
        <authorList>
            <person name="Subramani G."/>
            <person name="Srinivasan S."/>
            <person name="Kim M.K."/>
        </authorList>
    </citation>
    <scope>NUCLEOTIDE SEQUENCE [LARGE SCALE GENOMIC DNA]</scope>
    <source>
        <strain evidence="3">18JY67-1</strain>
    </source>
</reference>
<dbReference type="Proteomes" id="UP000272528">
    <property type="component" value="Chromosome"/>
</dbReference>
<protein>
    <submittedName>
        <fullName evidence="2">Uncharacterized protein</fullName>
    </submittedName>
</protein>
<evidence type="ECO:0000256" key="1">
    <source>
        <dbReference type="SAM" id="Phobius"/>
    </source>
</evidence>